<proteinExistence type="predicted"/>
<protein>
    <submittedName>
        <fullName evidence="1">Uncharacterized protein</fullName>
    </submittedName>
</protein>
<evidence type="ECO:0000313" key="2">
    <source>
        <dbReference type="Proteomes" id="UP001159428"/>
    </source>
</evidence>
<gene>
    <name evidence="1" type="ORF">PMEA_00034253</name>
</gene>
<organism evidence="1 2">
    <name type="scientific">Pocillopora meandrina</name>
    <dbReference type="NCBI Taxonomy" id="46732"/>
    <lineage>
        <taxon>Eukaryota</taxon>
        <taxon>Metazoa</taxon>
        <taxon>Cnidaria</taxon>
        <taxon>Anthozoa</taxon>
        <taxon>Hexacorallia</taxon>
        <taxon>Scleractinia</taxon>
        <taxon>Astrocoeniina</taxon>
        <taxon>Pocilloporidae</taxon>
        <taxon>Pocillopora</taxon>
    </lineage>
</organism>
<sequence length="134" mass="14635">CLQNVLLARIQYEHVSKASNLIVVFAGNIVLVERESQCDYRFAEQTGASIDWRCVTCLSMSLSESTPVAESTPVDFAGSMSTLYEPLADPAVDESSILEPLPAAVENDSSFTVTFQILEDSTTKGRPKLVDSRD</sequence>
<dbReference type="AlphaFoldDB" id="A0AAU9XYI5"/>
<name>A0AAU9XYI5_9CNID</name>
<keyword evidence="2" id="KW-1185">Reference proteome</keyword>
<accession>A0AAU9XYI5</accession>
<comment type="caution">
    <text evidence="1">The sequence shown here is derived from an EMBL/GenBank/DDBJ whole genome shotgun (WGS) entry which is preliminary data.</text>
</comment>
<reference evidence="1 2" key="1">
    <citation type="submission" date="2022-05" db="EMBL/GenBank/DDBJ databases">
        <authorList>
            <consortium name="Genoscope - CEA"/>
            <person name="William W."/>
        </authorList>
    </citation>
    <scope>NUCLEOTIDE SEQUENCE [LARGE SCALE GENOMIC DNA]</scope>
</reference>
<dbReference type="EMBL" id="CALNXJ010000085">
    <property type="protein sequence ID" value="CAH3162474.1"/>
    <property type="molecule type" value="Genomic_DNA"/>
</dbReference>
<dbReference type="Proteomes" id="UP001159428">
    <property type="component" value="Unassembled WGS sequence"/>
</dbReference>
<feature type="non-terminal residue" evidence="1">
    <location>
        <position position="1"/>
    </location>
</feature>
<evidence type="ECO:0000313" key="1">
    <source>
        <dbReference type="EMBL" id="CAH3162474.1"/>
    </source>
</evidence>